<dbReference type="GeneID" id="19878932"/>
<evidence type="ECO:0000313" key="1">
    <source>
        <dbReference type="EMBL" id="ELA47518.1"/>
    </source>
</evidence>
<dbReference type="AlphaFoldDB" id="L2GW50"/>
<dbReference type="HOGENOM" id="CLU_2265745_0_0_1"/>
<dbReference type="VEuPathDB" id="MicrosporidiaDB:VCUG_01050"/>
<organism evidence="1 2">
    <name type="scientific">Vavraia culicis (isolate floridensis)</name>
    <name type="common">Microsporidian parasite</name>
    <dbReference type="NCBI Taxonomy" id="948595"/>
    <lineage>
        <taxon>Eukaryota</taxon>
        <taxon>Fungi</taxon>
        <taxon>Fungi incertae sedis</taxon>
        <taxon>Microsporidia</taxon>
        <taxon>Pleistophoridae</taxon>
        <taxon>Vavraia</taxon>
    </lineage>
</organism>
<sequence>MLFLKNLFTHDVNTHRTTERYVETKARPYDANHDIRETFYGIIPKHYFSDVMVYQSCSMNPSDWRDLNDLCSTHAKEFKHIPLASFSRVISERALNFINFYYY</sequence>
<evidence type="ECO:0000313" key="2">
    <source>
        <dbReference type="Proteomes" id="UP000011081"/>
    </source>
</evidence>
<dbReference type="Proteomes" id="UP000011081">
    <property type="component" value="Unassembled WGS sequence"/>
</dbReference>
<protein>
    <submittedName>
        <fullName evidence="1">Uncharacterized protein</fullName>
    </submittedName>
</protein>
<dbReference type="EMBL" id="GL877417">
    <property type="protein sequence ID" value="ELA47518.1"/>
    <property type="molecule type" value="Genomic_DNA"/>
</dbReference>
<accession>L2GW50</accession>
<keyword evidence="2" id="KW-1185">Reference proteome</keyword>
<reference evidence="2" key="1">
    <citation type="submission" date="2011-03" db="EMBL/GenBank/DDBJ databases">
        <title>The genome sequence of Vavraia culicis strain floridensis.</title>
        <authorList>
            <consortium name="The Broad Institute Genome Sequencing Platform"/>
            <person name="Cuomo C."/>
            <person name="Becnel J."/>
            <person name="Sanscrainte N."/>
            <person name="Young S.K."/>
            <person name="Zeng Q."/>
            <person name="Gargeya S."/>
            <person name="Fitzgerald M."/>
            <person name="Haas B."/>
            <person name="Abouelleil A."/>
            <person name="Alvarado L."/>
            <person name="Arachchi H.M."/>
            <person name="Berlin A."/>
            <person name="Chapman S.B."/>
            <person name="Gearin G."/>
            <person name="Goldberg J."/>
            <person name="Griggs A."/>
            <person name="Gujja S."/>
            <person name="Hansen M."/>
            <person name="Heiman D."/>
            <person name="Howarth C."/>
            <person name="Larimer J."/>
            <person name="Lui A."/>
            <person name="MacDonald P.J.P."/>
            <person name="McCowen C."/>
            <person name="Montmayeur A."/>
            <person name="Murphy C."/>
            <person name="Neiman D."/>
            <person name="Pearson M."/>
            <person name="Priest M."/>
            <person name="Roberts A."/>
            <person name="Saif S."/>
            <person name="Shea T."/>
            <person name="Sisk P."/>
            <person name="Stolte C."/>
            <person name="Sykes S."/>
            <person name="Wortman J."/>
            <person name="Nusbaum C."/>
            <person name="Birren B."/>
        </authorList>
    </citation>
    <scope>NUCLEOTIDE SEQUENCE [LARGE SCALE GENOMIC DNA]</scope>
    <source>
        <strain evidence="2">floridensis</strain>
    </source>
</reference>
<proteinExistence type="predicted"/>
<gene>
    <name evidence="1" type="ORF">VCUG_01050</name>
</gene>
<dbReference type="RefSeq" id="XP_008074069.1">
    <property type="nucleotide sequence ID" value="XM_008075878.1"/>
</dbReference>
<name>L2GW50_VAVCU</name>
<dbReference type="InParanoid" id="L2GW50"/>